<dbReference type="CDD" id="cd00082">
    <property type="entry name" value="HisKA"/>
    <property type="match status" value="1"/>
</dbReference>
<accession>A0AAI9NYC2</accession>
<evidence type="ECO:0000256" key="4">
    <source>
        <dbReference type="ARBA" id="ARBA00022553"/>
    </source>
</evidence>
<name>A0AAI9NYC2_9FIRM</name>
<keyword evidence="9" id="KW-1133">Transmembrane helix</keyword>
<sequence length="419" mass="46949">MIKNLRKRFIFAAMASTFGVLFVIMSILNIANYARMVSRADDTLSELVDNNGQFDRRDFLKEKVKTNADSQPPDKPDGKSNDKFSPETPFQTRYFSVVVSDGAVESYSLDNIAAVDESEAESYALKILGDGSDSGFTDIYRYRVADCEDGTRIIFVDCRQELESFRNTLVYSVGVSLLGFLAVLMLVLFWSKKIFKPVAESYAKQKRFITDASHEIKTPLTIIDANTEVIEMVNGESEWTKNTRDQVKRLTALTNQMVALSRLDENPEPKEKAKFDLSDVAYEVIDHFSSLSEVRGKKISADIEDGIKYVGDENSIRQLISILVDNAMKYAVESADISISLKRDGRKVKFVLKNLTDGMEEGSQDILFERFYRPDSSRNSETGGSGIGLSLAKSIVESHKGRITARCDGDGYITFQVTL</sequence>
<proteinExistence type="predicted"/>
<dbReference type="SUPFAM" id="SSF55874">
    <property type="entry name" value="ATPase domain of HSP90 chaperone/DNA topoisomerase II/histidine kinase"/>
    <property type="match status" value="1"/>
</dbReference>
<evidence type="ECO:0000256" key="1">
    <source>
        <dbReference type="ARBA" id="ARBA00000085"/>
    </source>
</evidence>
<keyword evidence="9" id="KW-0472">Membrane</keyword>
<feature type="domain" description="Histidine kinase" evidence="10">
    <location>
        <begin position="211"/>
        <end position="419"/>
    </location>
</feature>
<evidence type="ECO:0000256" key="2">
    <source>
        <dbReference type="ARBA" id="ARBA00004370"/>
    </source>
</evidence>
<dbReference type="SMART" id="SM00388">
    <property type="entry name" value="HisKA"/>
    <property type="match status" value="1"/>
</dbReference>
<keyword evidence="9" id="KW-0812">Transmembrane</keyword>
<dbReference type="EMBL" id="BLYL01000005">
    <property type="protein sequence ID" value="GFO94054.1"/>
    <property type="molecule type" value="Genomic_DNA"/>
</dbReference>
<dbReference type="SMART" id="SM00387">
    <property type="entry name" value="HATPase_c"/>
    <property type="match status" value="1"/>
</dbReference>
<dbReference type="InterPro" id="IPR036097">
    <property type="entry name" value="HisK_dim/P_sf"/>
</dbReference>
<dbReference type="RefSeq" id="WP_055223964.1">
    <property type="nucleotide sequence ID" value="NZ_BLYL01000005.1"/>
</dbReference>
<feature type="region of interest" description="Disordered" evidence="8">
    <location>
        <begin position="65"/>
        <end position="87"/>
    </location>
</feature>
<dbReference type="SUPFAM" id="SSF47384">
    <property type="entry name" value="Homodimeric domain of signal transducing histidine kinase"/>
    <property type="match status" value="1"/>
</dbReference>
<dbReference type="CDD" id="cd00075">
    <property type="entry name" value="HATPase"/>
    <property type="match status" value="1"/>
</dbReference>
<dbReference type="PANTHER" id="PTHR45453:SF1">
    <property type="entry name" value="PHOSPHATE REGULON SENSOR PROTEIN PHOR"/>
    <property type="match status" value="1"/>
</dbReference>
<dbReference type="Pfam" id="PF02518">
    <property type="entry name" value="HATPase_c"/>
    <property type="match status" value="1"/>
</dbReference>
<evidence type="ECO:0000313" key="12">
    <source>
        <dbReference type="Proteomes" id="UP000660047"/>
    </source>
</evidence>
<dbReference type="AlphaFoldDB" id="A0AAI9NYC2"/>
<dbReference type="GO" id="GO:0005886">
    <property type="term" value="C:plasma membrane"/>
    <property type="evidence" value="ECO:0007669"/>
    <property type="project" value="TreeGrafter"/>
</dbReference>
<comment type="catalytic activity">
    <reaction evidence="1">
        <text>ATP + protein L-histidine = ADP + protein N-phospho-L-histidine.</text>
        <dbReference type="EC" id="2.7.13.3"/>
    </reaction>
</comment>
<dbReference type="PANTHER" id="PTHR45453">
    <property type="entry name" value="PHOSPHATE REGULON SENSOR PROTEIN PHOR"/>
    <property type="match status" value="1"/>
</dbReference>
<evidence type="ECO:0000313" key="11">
    <source>
        <dbReference type="EMBL" id="GFO94054.1"/>
    </source>
</evidence>
<comment type="subcellular location">
    <subcellularLocation>
        <location evidence="2">Membrane</location>
    </subcellularLocation>
</comment>
<dbReference type="InterPro" id="IPR003594">
    <property type="entry name" value="HATPase_dom"/>
</dbReference>
<feature type="transmembrane region" description="Helical" evidence="9">
    <location>
        <begin position="169"/>
        <end position="190"/>
    </location>
</feature>
<feature type="transmembrane region" description="Helical" evidence="9">
    <location>
        <begin position="9"/>
        <end position="31"/>
    </location>
</feature>
<dbReference type="GO" id="GO:0000155">
    <property type="term" value="F:phosphorelay sensor kinase activity"/>
    <property type="evidence" value="ECO:0007669"/>
    <property type="project" value="InterPro"/>
</dbReference>
<dbReference type="InterPro" id="IPR004358">
    <property type="entry name" value="Sig_transdc_His_kin-like_C"/>
</dbReference>
<dbReference type="InterPro" id="IPR050351">
    <property type="entry name" value="BphY/WalK/GraS-like"/>
</dbReference>
<keyword evidence="4" id="KW-0597">Phosphoprotein</keyword>
<evidence type="ECO:0000256" key="8">
    <source>
        <dbReference type="SAM" id="MobiDB-lite"/>
    </source>
</evidence>
<comment type="caution">
    <text evidence="11">The sequence shown here is derived from an EMBL/GenBank/DDBJ whole genome shotgun (WGS) entry which is preliminary data.</text>
</comment>
<keyword evidence="6 11" id="KW-0418">Kinase</keyword>
<keyword evidence="7" id="KW-0902">Two-component regulatory system</keyword>
<evidence type="ECO:0000256" key="3">
    <source>
        <dbReference type="ARBA" id="ARBA00012438"/>
    </source>
</evidence>
<evidence type="ECO:0000256" key="9">
    <source>
        <dbReference type="SAM" id="Phobius"/>
    </source>
</evidence>
<evidence type="ECO:0000256" key="7">
    <source>
        <dbReference type="ARBA" id="ARBA00023012"/>
    </source>
</evidence>
<evidence type="ECO:0000256" key="5">
    <source>
        <dbReference type="ARBA" id="ARBA00022679"/>
    </source>
</evidence>
<dbReference type="EC" id="2.7.13.3" evidence="3"/>
<dbReference type="Pfam" id="PF00512">
    <property type="entry name" value="HisKA"/>
    <property type="match status" value="1"/>
</dbReference>
<dbReference type="GO" id="GO:0004721">
    <property type="term" value="F:phosphoprotein phosphatase activity"/>
    <property type="evidence" value="ECO:0007669"/>
    <property type="project" value="TreeGrafter"/>
</dbReference>
<dbReference type="InterPro" id="IPR003661">
    <property type="entry name" value="HisK_dim/P_dom"/>
</dbReference>
<keyword evidence="5" id="KW-0808">Transferase</keyword>
<dbReference type="Proteomes" id="UP000660047">
    <property type="component" value="Unassembled WGS sequence"/>
</dbReference>
<gene>
    <name evidence="11" type="ORF">COEU31_11000</name>
</gene>
<dbReference type="GO" id="GO:0016036">
    <property type="term" value="P:cellular response to phosphate starvation"/>
    <property type="evidence" value="ECO:0007669"/>
    <property type="project" value="TreeGrafter"/>
</dbReference>
<evidence type="ECO:0000259" key="10">
    <source>
        <dbReference type="PROSITE" id="PS50109"/>
    </source>
</evidence>
<protein>
    <recommendedName>
        <fullName evidence="3">histidine kinase</fullName>
        <ecNumber evidence="3">2.7.13.3</ecNumber>
    </recommendedName>
</protein>
<dbReference type="InterPro" id="IPR036890">
    <property type="entry name" value="HATPase_C_sf"/>
</dbReference>
<dbReference type="PRINTS" id="PR00344">
    <property type="entry name" value="BCTRLSENSOR"/>
</dbReference>
<feature type="compositionally biased region" description="Basic and acidic residues" evidence="8">
    <location>
        <begin position="65"/>
        <end position="85"/>
    </location>
</feature>
<organism evidence="11 12">
    <name type="scientific">Coprococcus eutactus</name>
    <dbReference type="NCBI Taxonomy" id="33043"/>
    <lineage>
        <taxon>Bacteria</taxon>
        <taxon>Bacillati</taxon>
        <taxon>Bacillota</taxon>
        <taxon>Clostridia</taxon>
        <taxon>Lachnospirales</taxon>
        <taxon>Lachnospiraceae</taxon>
        <taxon>Coprococcus</taxon>
    </lineage>
</organism>
<reference evidence="11" key="1">
    <citation type="submission" date="2020-06" db="EMBL/GenBank/DDBJ databases">
        <title>Characterization of fructooligosaccharide metabolism and fructooligosaccharide-degrading enzymes in human commensal butyrate producers.</title>
        <authorList>
            <person name="Tanno H."/>
            <person name="Fujii T."/>
            <person name="Hirano K."/>
            <person name="Maeno S."/>
            <person name="Tonozuka T."/>
            <person name="Sakamoto M."/>
            <person name="Ohkuma M."/>
            <person name="Tochio T."/>
            <person name="Endo A."/>
        </authorList>
    </citation>
    <scope>NUCLEOTIDE SEQUENCE</scope>
    <source>
        <strain evidence="11">JCM 31265</strain>
    </source>
</reference>
<dbReference type="PROSITE" id="PS50109">
    <property type="entry name" value="HIS_KIN"/>
    <property type="match status" value="1"/>
</dbReference>
<dbReference type="InterPro" id="IPR005467">
    <property type="entry name" value="His_kinase_dom"/>
</dbReference>
<dbReference type="Gene3D" id="3.30.565.10">
    <property type="entry name" value="Histidine kinase-like ATPase, C-terminal domain"/>
    <property type="match status" value="1"/>
</dbReference>
<evidence type="ECO:0000256" key="6">
    <source>
        <dbReference type="ARBA" id="ARBA00022777"/>
    </source>
</evidence>
<dbReference type="Gene3D" id="1.10.287.130">
    <property type="match status" value="1"/>
</dbReference>